<reference evidence="12 13" key="1">
    <citation type="submission" date="2016-04" db="EMBL/GenBank/DDBJ databases">
        <title>Complete genome sequence of the haloalkaliphilic hydrocarbon-degrading bacterium Dietzia psychralcaliphila ILA-1T, isolated from a drain of a fish product-processing plant.</title>
        <authorList>
            <person name="Zhao J."/>
            <person name="Hu B."/>
            <person name="Geng S."/>
            <person name="Nie Y."/>
            <person name="Tang Y."/>
        </authorList>
    </citation>
    <scope>NUCLEOTIDE SEQUENCE [LARGE SCALE GENOMIC DNA]</scope>
    <source>
        <strain evidence="12 13">ILA-1</strain>
    </source>
</reference>
<dbReference type="Gene3D" id="3.40.50.970">
    <property type="match status" value="2"/>
</dbReference>
<dbReference type="SUPFAM" id="SSF52922">
    <property type="entry name" value="TK C-terminal domain-like"/>
    <property type="match status" value="1"/>
</dbReference>
<dbReference type="RefSeq" id="WP_107747496.1">
    <property type="nucleotide sequence ID" value="NZ_CP015453.1"/>
</dbReference>
<dbReference type="NCBIfam" id="NF003933">
    <property type="entry name" value="PRK05444.2-2"/>
    <property type="match status" value="1"/>
</dbReference>
<dbReference type="FunFam" id="3.40.50.970:FF:000005">
    <property type="entry name" value="1-deoxy-D-xylulose-5-phosphate synthase"/>
    <property type="match status" value="1"/>
</dbReference>
<dbReference type="GO" id="GO:0016114">
    <property type="term" value="P:terpenoid biosynthetic process"/>
    <property type="evidence" value="ECO:0007669"/>
    <property type="project" value="UniProtKB-UniRule"/>
</dbReference>
<dbReference type="PANTHER" id="PTHR43322:SF5">
    <property type="entry name" value="1-DEOXY-D-XYLULOSE-5-PHOSPHATE SYNTHASE, CHLOROPLASTIC"/>
    <property type="match status" value="1"/>
</dbReference>
<dbReference type="InterPro" id="IPR009014">
    <property type="entry name" value="Transketo_C/PFOR_II"/>
</dbReference>
<keyword evidence="13" id="KW-1185">Reference proteome</keyword>
<dbReference type="InterPro" id="IPR020826">
    <property type="entry name" value="Transketolase_BS"/>
</dbReference>
<feature type="binding site" evidence="10">
    <location>
        <begin position="147"/>
        <end position="148"/>
    </location>
    <ligand>
        <name>thiamine diphosphate</name>
        <dbReference type="ChEBI" id="CHEBI:58937"/>
    </ligand>
</feature>
<sequence length="629" mass="66150">MSVLDQVNGPSDLRALGPDQLLRLCGEIREFLIRKVSATGGHLGPNLGVVELTVALHRVFDSPRDPVIFDTGHQSYVHKMLTGRRDQFDGLRTRGGLSGYPCRAESEHDVVESSHATSSLSYADGLAKAYSLRGETDRTVVAVIGDGAMTGGMAWEALNNIAAGKDRPMVIVVNDNGRSYSPTIGGLADRLGVLRLQPAYEKAMDHTKRTLGARKDVVGKAIYSILHGIKTGLKDVVSPQELFADLGLKYMGPVDGHNLAATEAALRLAKDFGGPVVVHVVTRKGMGYVHAENNVADLMHATGVIDPDTGRPLSASSAVDWTSVFSAELCEIGAERDDVVAITAAMAGPTGLTAFGDRFPDRMFDVGIAEQHAVASAAGLALGGLHPVVAVYSTFLNRAFDQLLMDVALLGQPVTLVLDRAGVTGPDGASHNGMWDLSLTGIVPGVRVAAPRDADTLRTELREAVEVTDGPTVVRFPKGSVGEPVPALETTADGVDRVHGTGDADVLVVAVGSMVVPAMAAARELHTEGVSVDVVDPRWVYPVPHSIVDSARGRLLVVTVEDNGLHGGVGSAVSASLERAGVRVDRLALGIPQEFLDHASRGEVLADAGLTPEGIADGIRGRLGERVDD</sequence>
<dbReference type="EC" id="2.2.1.7" evidence="10"/>
<evidence type="ECO:0000256" key="6">
    <source>
        <dbReference type="ARBA" id="ARBA00022842"/>
    </source>
</evidence>
<evidence type="ECO:0000256" key="4">
    <source>
        <dbReference type="ARBA" id="ARBA00022679"/>
    </source>
</evidence>
<feature type="binding site" evidence="10">
    <location>
        <position position="73"/>
    </location>
    <ligand>
        <name>thiamine diphosphate</name>
        <dbReference type="ChEBI" id="CHEBI:58937"/>
    </ligand>
</feature>
<feature type="binding site" evidence="10">
    <location>
        <position position="176"/>
    </location>
    <ligand>
        <name>Mg(2+)</name>
        <dbReference type="ChEBI" id="CHEBI:18420"/>
    </ligand>
</feature>
<dbReference type="GO" id="GO:0000287">
    <property type="term" value="F:magnesium ion binding"/>
    <property type="evidence" value="ECO:0007669"/>
    <property type="project" value="UniProtKB-UniRule"/>
</dbReference>
<feature type="binding site" evidence="10">
    <location>
        <begin position="114"/>
        <end position="116"/>
    </location>
    <ligand>
        <name>thiamine diphosphate</name>
        <dbReference type="ChEBI" id="CHEBI:58937"/>
    </ligand>
</feature>
<keyword evidence="4 10" id="KW-0808">Transferase</keyword>
<comment type="pathway">
    <text evidence="1 10">Metabolic intermediate biosynthesis; 1-deoxy-D-xylulose 5-phosphate biosynthesis; 1-deoxy-D-xylulose 5-phosphate from D-glyceraldehyde 3-phosphate and pyruvate: step 1/1.</text>
</comment>
<evidence type="ECO:0000256" key="3">
    <source>
        <dbReference type="ARBA" id="ARBA00011738"/>
    </source>
</evidence>
<dbReference type="InterPro" id="IPR005475">
    <property type="entry name" value="Transketolase-like_Pyr-bd"/>
</dbReference>
<evidence type="ECO:0000256" key="7">
    <source>
        <dbReference type="ARBA" id="ARBA00022977"/>
    </source>
</evidence>
<evidence type="ECO:0000313" key="12">
    <source>
        <dbReference type="EMBL" id="AWH95608.1"/>
    </source>
</evidence>
<evidence type="ECO:0000256" key="2">
    <source>
        <dbReference type="ARBA" id="ARBA00011081"/>
    </source>
</evidence>
<dbReference type="Gene3D" id="3.40.50.920">
    <property type="match status" value="1"/>
</dbReference>
<evidence type="ECO:0000256" key="1">
    <source>
        <dbReference type="ARBA" id="ARBA00004980"/>
    </source>
</evidence>
<protein>
    <recommendedName>
        <fullName evidence="10">1-deoxy-D-xylulose-5-phosphate synthase</fullName>
        <ecNumber evidence="10">2.2.1.7</ecNumber>
    </recommendedName>
    <alternativeName>
        <fullName evidence="10">1-deoxyxylulose-5-phosphate synthase</fullName>
        <shortName evidence="10">DXP synthase</shortName>
        <shortName evidence="10">DXPS</shortName>
    </alternativeName>
</protein>
<comment type="similarity">
    <text evidence="2 10">Belongs to the transketolase family. DXPS subfamily.</text>
</comment>
<dbReference type="InterPro" id="IPR033248">
    <property type="entry name" value="Transketolase_C"/>
</dbReference>
<keyword evidence="9 10" id="KW-0414">Isoprene biosynthesis</keyword>
<feature type="domain" description="Transketolase-like pyrimidine-binding" evidence="11">
    <location>
        <begin position="319"/>
        <end position="483"/>
    </location>
</feature>
<proteinExistence type="inferred from homology"/>
<dbReference type="SMART" id="SM00861">
    <property type="entry name" value="Transket_pyr"/>
    <property type="match status" value="1"/>
</dbReference>
<dbReference type="KEGG" id="dpc:A6048_08955"/>
<organism evidence="12 13">
    <name type="scientific">Dietzia psychralcaliphila</name>
    <dbReference type="NCBI Taxonomy" id="139021"/>
    <lineage>
        <taxon>Bacteria</taxon>
        <taxon>Bacillati</taxon>
        <taxon>Actinomycetota</taxon>
        <taxon>Actinomycetes</taxon>
        <taxon>Mycobacteriales</taxon>
        <taxon>Dietziaceae</taxon>
        <taxon>Dietzia</taxon>
    </lineage>
</organism>
<dbReference type="PROSITE" id="PS00802">
    <property type="entry name" value="TRANSKETOLASE_2"/>
    <property type="match status" value="1"/>
</dbReference>
<dbReference type="GO" id="GO:0009228">
    <property type="term" value="P:thiamine biosynthetic process"/>
    <property type="evidence" value="ECO:0007669"/>
    <property type="project" value="UniProtKB-UniRule"/>
</dbReference>
<feature type="binding site" evidence="10">
    <location>
        <position position="370"/>
    </location>
    <ligand>
        <name>thiamine diphosphate</name>
        <dbReference type="ChEBI" id="CHEBI:58937"/>
    </ligand>
</feature>
<dbReference type="GO" id="GO:0030976">
    <property type="term" value="F:thiamine pyrophosphate binding"/>
    <property type="evidence" value="ECO:0007669"/>
    <property type="project" value="UniProtKB-UniRule"/>
</dbReference>
<dbReference type="PANTHER" id="PTHR43322">
    <property type="entry name" value="1-D-DEOXYXYLULOSE 5-PHOSPHATE SYNTHASE-RELATED"/>
    <property type="match status" value="1"/>
</dbReference>
<keyword evidence="5 10" id="KW-0479">Metal-binding</keyword>
<name>A0AAD0NR12_9ACTN</name>
<comment type="catalytic activity">
    <reaction evidence="10">
        <text>D-glyceraldehyde 3-phosphate + pyruvate + H(+) = 1-deoxy-D-xylulose 5-phosphate + CO2</text>
        <dbReference type="Rhea" id="RHEA:12605"/>
        <dbReference type="ChEBI" id="CHEBI:15361"/>
        <dbReference type="ChEBI" id="CHEBI:15378"/>
        <dbReference type="ChEBI" id="CHEBI:16526"/>
        <dbReference type="ChEBI" id="CHEBI:57792"/>
        <dbReference type="ChEBI" id="CHEBI:59776"/>
        <dbReference type="EC" id="2.2.1.7"/>
    </reaction>
</comment>
<keyword evidence="8 10" id="KW-0786">Thiamine pyrophosphate</keyword>
<dbReference type="EMBL" id="CP015453">
    <property type="protein sequence ID" value="AWH95608.1"/>
    <property type="molecule type" value="Genomic_DNA"/>
</dbReference>
<evidence type="ECO:0000256" key="5">
    <source>
        <dbReference type="ARBA" id="ARBA00022723"/>
    </source>
</evidence>
<comment type="cofactor">
    <cofactor evidence="10">
        <name>thiamine diphosphate</name>
        <dbReference type="ChEBI" id="CHEBI:58937"/>
    </cofactor>
    <text evidence="10">Binds 1 thiamine pyrophosphate per subunit.</text>
</comment>
<feature type="binding site" evidence="10">
    <location>
        <position position="146"/>
    </location>
    <ligand>
        <name>Mg(2+)</name>
        <dbReference type="ChEBI" id="CHEBI:18420"/>
    </ligand>
</feature>
<evidence type="ECO:0000313" key="13">
    <source>
        <dbReference type="Proteomes" id="UP000244903"/>
    </source>
</evidence>
<dbReference type="InterPro" id="IPR029061">
    <property type="entry name" value="THDP-binding"/>
</dbReference>
<keyword evidence="6 10" id="KW-0460">Magnesium</keyword>
<dbReference type="Proteomes" id="UP000244903">
    <property type="component" value="Chromosome"/>
</dbReference>
<dbReference type="InterPro" id="IPR005477">
    <property type="entry name" value="Dxylulose-5-P_synthase"/>
</dbReference>
<dbReference type="AlphaFoldDB" id="A0AAD0NR12"/>
<dbReference type="Pfam" id="PF02779">
    <property type="entry name" value="Transket_pyr"/>
    <property type="match status" value="1"/>
</dbReference>
<feature type="binding site" evidence="10">
    <location>
        <position position="176"/>
    </location>
    <ligand>
        <name>thiamine diphosphate</name>
        <dbReference type="ChEBI" id="CHEBI:58937"/>
    </ligand>
</feature>
<dbReference type="Pfam" id="PF02780">
    <property type="entry name" value="Transketolase_C"/>
    <property type="match status" value="1"/>
</dbReference>
<dbReference type="CDD" id="cd07033">
    <property type="entry name" value="TPP_PYR_DXS_TK_like"/>
    <property type="match status" value="1"/>
</dbReference>
<evidence type="ECO:0000256" key="8">
    <source>
        <dbReference type="ARBA" id="ARBA00023052"/>
    </source>
</evidence>
<dbReference type="Pfam" id="PF13292">
    <property type="entry name" value="DXP_synthase_N"/>
    <property type="match status" value="1"/>
</dbReference>
<feature type="binding site" evidence="10">
    <location>
        <position position="288"/>
    </location>
    <ligand>
        <name>thiamine diphosphate</name>
        <dbReference type="ChEBI" id="CHEBI:58937"/>
    </ligand>
</feature>
<evidence type="ECO:0000256" key="9">
    <source>
        <dbReference type="ARBA" id="ARBA00023229"/>
    </source>
</evidence>
<dbReference type="SUPFAM" id="SSF52518">
    <property type="entry name" value="Thiamin diphosphate-binding fold (THDP-binding)"/>
    <property type="match status" value="1"/>
</dbReference>
<gene>
    <name evidence="10" type="primary">dxs</name>
    <name evidence="12" type="ORF">A6048_08955</name>
</gene>
<comment type="subunit">
    <text evidence="3 10">Homodimer.</text>
</comment>
<dbReference type="GO" id="GO:0019288">
    <property type="term" value="P:isopentenyl diphosphate biosynthetic process, methylerythritol 4-phosphate pathway"/>
    <property type="evidence" value="ECO:0007669"/>
    <property type="project" value="TreeGrafter"/>
</dbReference>
<evidence type="ECO:0000256" key="10">
    <source>
        <dbReference type="HAMAP-Rule" id="MF_00315"/>
    </source>
</evidence>
<dbReference type="HAMAP" id="MF_00315">
    <property type="entry name" value="DXP_synth"/>
    <property type="match status" value="1"/>
</dbReference>
<accession>A0AAD0NR12</accession>
<dbReference type="GO" id="GO:0008661">
    <property type="term" value="F:1-deoxy-D-xylulose-5-phosphate synthase activity"/>
    <property type="evidence" value="ECO:0007669"/>
    <property type="project" value="UniProtKB-UniRule"/>
</dbReference>
<dbReference type="CDD" id="cd02007">
    <property type="entry name" value="TPP_DXS"/>
    <property type="match status" value="1"/>
</dbReference>
<comment type="cofactor">
    <cofactor evidence="10">
        <name>Mg(2+)</name>
        <dbReference type="ChEBI" id="CHEBI:18420"/>
    </cofactor>
    <text evidence="10">Binds 1 Mg(2+) ion per subunit.</text>
</comment>
<keyword evidence="7 10" id="KW-0784">Thiamine biosynthesis</keyword>
<evidence type="ECO:0000259" key="11">
    <source>
        <dbReference type="SMART" id="SM00861"/>
    </source>
</evidence>
<dbReference type="NCBIfam" id="TIGR00204">
    <property type="entry name" value="dxs"/>
    <property type="match status" value="1"/>
</dbReference>
<comment type="function">
    <text evidence="10">Catalyzes the acyloin condensation reaction between C atoms 2 and 3 of pyruvate and glyceraldehyde 3-phosphate to yield 1-deoxy-D-xylulose-5-phosphate (DXP).</text>
</comment>
<dbReference type="GO" id="GO:0005829">
    <property type="term" value="C:cytosol"/>
    <property type="evidence" value="ECO:0007669"/>
    <property type="project" value="TreeGrafter"/>
</dbReference>